<dbReference type="AlphaFoldDB" id="B6AGI4"/>
<evidence type="ECO:0000256" key="5">
    <source>
        <dbReference type="PROSITE-ProRule" id="PRU01379"/>
    </source>
</evidence>
<reference evidence="9" key="1">
    <citation type="submission" date="2008-06" db="EMBL/GenBank/DDBJ databases">
        <authorList>
            <person name="Lorenzi H."/>
            <person name="Inman J."/>
            <person name="Miller J."/>
            <person name="Schobel S."/>
            <person name="Amedeo P."/>
            <person name="Caler E.V."/>
            <person name="da Silva J."/>
        </authorList>
    </citation>
    <scope>NUCLEOTIDE SEQUENCE [LARGE SCALE GENOMIC DNA]</scope>
    <source>
        <strain evidence="9">RN66</strain>
    </source>
</reference>
<dbReference type="PROSITE" id="PS52035">
    <property type="entry name" value="PEPTIDASE_M14"/>
    <property type="match status" value="1"/>
</dbReference>
<dbReference type="SUPFAM" id="SSF53187">
    <property type="entry name" value="Zn-dependent exopeptidases"/>
    <property type="match status" value="1"/>
</dbReference>
<evidence type="ECO:0000256" key="7">
    <source>
        <dbReference type="SAM" id="SignalP"/>
    </source>
</evidence>
<feature type="transmembrane region" description="Helical" evidence="6">
    <location>
        <begin position="950"/>
        <end position="969"/>
    </location>
</feature>
<keyword evidence="7" id="KW-0732">Signal</keyword>
<evidence type="ECO:0000256" key="6">
    <source>
        <dbReference type="SAM" id="Phobius"/>
    </source>
</evidence>
<feature type="chain" id="PRO_5002842272" description="Peptidase M14 domain-containing protein" evidence="7">
    <location>
        <begin position="22"/>
        <end position="1133"/>
    </location>
</feature>
<dbReference type="PROSITE" id="PS00132">
    <property type="entry name" value="CARBOXYPEPT_ZN_1"/>
    <property type="match status" value="1"/>
</dbReference>
<accession>B6AGI4</accession>
<dbReference type="GO" id="GO:0006508">
    <property type="term" value="P:proteolysis"/>
    <property type="evidence" value="ECO:0007669"/>
    <property type="project" value="InterPro"/>
</dbReference>
<dbReference type="PANTHER" id="PTHR11705:SF138">
    <property type="entry name" value="PEPTIDASE M14 CARBOXYPEPTIDASE A DOMAIN-CONTAINING PROTEIN"/>
    <property type="match status" value="1"/>
</dbReference>
<evidence type="ECO:0000256" key="2">
    <source>
        <dbReference type="ARBA" id="ARBA00005988"/>
    </source>
</evidence>
<dbReference type="PANTHER" id="PTHR11705">
    <property type="entry name" value="PROTEASE FAMILY M14 CARBOXYPEPTIDASE A,B"/>
    <property type="match status" value="1"/>
</dbReference>
<dbReference type="EMBL" id="DS989732">
    <property type="protein sequence ID" value="EEA07325.1"/>
    <property type="molecule type" value="Genomic_DNA"/>
</dbReference>
<gene>
    <name evidence="9" type="ORF">CMU_001960</name>
</gene>
<dbReference type="GO" id="GO:0005615">
    <property type="term" value="C:extracellular space"/>
    <property type="evidence" value="ECO:0007669"/>
    <property type="project" value="TreeGrafter"/>
</dbReference>
<keyword evidence="4" id="KW-0862">Zinc</keyword>
<sequence length="1133" mass="132306">MYSFKGLIIVIFYLLFREIITEYNNDNHFSWLYGILFYNINSSNSEKIKRNYMETIYNPKLINKDNIIKQFSYNDINNNLNMLSRKYSDIMKLYSKKSSDKLLCGNETCIFNTVQLTDFSILRNDTPEILIHSGLHGDERLSVTISMELIESLCLAYKRGDLLITYLLKNRSIWIIPMANSWGYYYNFRLEIDIDPNRDFPYNVDRDISCLRGEITRYIYDLYNEHLFQLGIAIHSGLKSISYGWGSYKHSILKMGKWKAKESPDNKAFMKIANALQISSSYMLGSYPNNIFRTFEFFYKEIGALTDIVYPVHGGFEDWSYGYSWDTDKESVNCSKYFKYPINLYSGRCLTFLLETDMNKDPKPIYYGLKSDIISSEPLESLRFQPALIPRNVRLILRFIELAKPDILFLSRSPKTVYPGQSFPLCIALIGCLTYNNLKIKLINLGDKKEPDIILYEKSDINNKCTKLPLNKDIKDFSKIYCSETFEKGLNEDINHNNFRFTKFGNIINKTLKKIGFNGNIVNYKSEDNSFSPIIINLTIPNNIIDSSIQFKDFRFVIEAEFDRDFDEQENPDPFLPPQSHIVNARRNETYNAQNGKFYILGNRIFQRPFKNTKDNNKIIGLPINIQKSPELMRLVFNDCKTGIKIKPKFWEEPCKVLNSIIEYYIRTNPFKLYQIDSSIYNSNISKVVESLNKAYNSRLSATIRISAIDPKPYPFHFIDFNEIQDYLDQNNSEDIGIKFNPLYYDEYLSKSYSIFQNFTMDIFIKSTDEIFSDGIYVLYSLNNISKAFILPLDNSDMKYSTNKTNIDYSSTIGIFSISQKDIETKQSLIYMSHDSIINILLNNNSVEDKSYINKNISTYNNVNNNQKIIKYSEYYVLCRYIDNILVSVSIGRVEFDNNLKHQIINMEKSINTDLINSNLIYIGGDINYDHLNINQYTDSWVYLNSISRYFILSTILLLILFPIISRFYKWYRGYTFIPSKTFKPLWRHILYRLNTKTKVCVIDISPDVSSNIHKSTIYTLENKYGDSDNEFESLYDRLNIEETSKKRRLVTSSSSNIGTNLDFNNNNISNRIFPNSTIMAPDIIDYSYSIQSTRPSSQLVSPDNIEEQSIGSNFEDECISLEMENYSKNIKD</sequence>
<proteinExistence type="inferred from homology"/>
<dbReference type="InterPro" id="IPR057246">
    <property type="entry name" value="CARBOXYPEPT_ZN_1"/>
</dbReference>
<evidence type="ECO:0000256" key="1">
    <source>
        <dbReference type="ARBA" id="ARBA00001947"/>
    </source>
</evidence>
<keyword evidence="6" id="KW-0812">Transmembrane</keyword>
<comment type="cofactor">
    <cofactor evidence="1">
        <name>Zn(2+)</name>
        <dbReference type="ChEBI" id="CHEBI:29105"/>
    </cofactor>
</comment>
<dbReference type="Gene3D" id="3.40.630.10">
    <property type="entry name" value="Zn peptidases"/>
    <property type="match status" value="1"/>
</dbReference>
<dbReference type="VEuPathDB" id="CryptoDB:CMU_001960"/>
<dbReference type="eggNOG" id="ENOG502QUHR">
    <property type="taxonomic scope" value="Eukaryota"/>
</dbReference>
<dbReference type="GeneID" id="6996782"/>
<dbReference type="InterPro" id="IPR000834">
    <property type="entry name" value="Peptidase_M14"/>
</dbReference>
<dbReference type="Proteomes" id="UP000001460">
    <property type="component" value="Unassembled WGS sequence"/>
</dbReference>
<evidence type="ECO:0000313" key="9">
    <source>
        <dbReference type="EMBL" id="EEA07325.1"/>
    </source>
</evidence>
<keyword evidence="6" id="KW-0472">Membrane</keyword>
<evidence type="ECO:0000313" key="10">
    <source>
        <dbReference type="Proteomes" id="UP000001460"/>
    </source>
</evidence>
<organism evidence="9 10">
    <name type="scientific">Cryptosporidium muris (strain RN66)</name>
    <dbReference type="NCBI Taxonomy" id="441375"/>
    <lineage>
        <taxon>Eukaryota</taxon>
        <taxon>Sar</taxon>
        <taxon>Alveolata</taxon>
        <taxon>Apicomplexa</taxon>
        <taxon>Conoidasida</taxon>
        <taxon>Coccidia</taxon>
        <taxon>Eucoccidiorida</taxon>
        <taxon>Eimeriorina</taxon>
        <taxon>Cryptosporidiidae</taxon>
        <taxon>Cryptosporidium</taxon>
    </lineage>
</organism>
<dbReference type="RefSeq" id="XP_002141674.1">
    <property type="nucleotide sequence ID" value="XM_002141638.1"/>
</dbReference>
<dbReference type="STRING" id="441375.B6AGI4"/>
<dbReference type="SMART" id="SM00631">
    <property type="entry name" value="Zn_pept"/>
    <property type="match status" value="1"/>
</dbReference>
<dbReference type="CDD" id="cd00596">
    <property type="entry name" value="Peptidase_M14_like"/>
    <property type="match status" value="1"/>
</dbReference>
<keyword evidence="6" id="KW-1133">Transmembrane helix</keyword>
<evidence type="ECO:0000256" key="3">
    <source>
        <dbReference type="ARBA" id="ARBA00022723"/>
    </source>
</evidence>
<feature type="domain" description="Peptidase M14" evidence="8">
    <location>
        <begin position="69"/>
        <end position="357"/>
    </location>
</feature>
<dbReference type="GO" id="GO:0004181">
    <property type="term" value="F:metallocarboxypeptidase activity"/>
    <property type="evidence" value="ECO:0007669"/>
    <property type="project" value="InterPro"/>
</dbReference>
<dbReference type="Pfam" id="PF00246">
    <property type="entry name" value="Peptidase_M14"/>
    <property type="match status" value="1"/>
</dbReference>
<keyword evidence="3" id="KW-0479">Metal-binding</keyword>
<protein>
    <recommendedName>
        <fullName evidence="8">Peptidase M14 domain-containing protein</fullName>
    </recommendedName>
</protein>
<comment type="similarity">
    <text evidence="2 5">Belongs to the peptidase M14 family.</text>
</comment>
<keyword evidence="10" id="KW-1185">Reference proteome</keyword>
<comment type="caution">
    <text evidence="5">Lacks conserved residue(s) required for the propagation of feature annotation.</text>
</comment>
<name>B6AGI4_CRYMR</name>
<dbReference type="GO" id="GO:0008270">
    <property type="term" value="F:zinc ion binding"/>
    <property type="evidence" value="ECO:0007669"/>
    <property type="project" value="InterPro"/>
</dbReference>
<feature type="signal peptide" evidence="7">
    <location>
        <begin position="1"/>
        <end position="21"/>
    </location>
</feature>
<dbReference type="OrthoDB" id="10249045at2759"/>
<evidence type="ECO:0000259" key="8">
    <source>
        <dbReference type="PROSITE" id="PS52035"/>
    </source>
</evidence>
<evidence type="ECO:0000256" key="4">
    <source>
        <dbReference type="ARBA" id="ARBA00022833"/>
    </source>
</evidence>